<dbReference type="RefSeq" id="WP_110312594.1">
    <property type="nucleotide sequence ID" value="NZ_QICL01000046.1"/>
</dbReference>
<gene>
    <name evidence="1" type="ORF">CLV62_1467</name>
</gene>
<keyword evidence="2" id="KW-1185">Reference proteome</keyword>
<protein>
    <recommendedName>
        <fullName evidence="3">7-cyano-7-deazaguanine synthase in queuosine biosynthesis</fullName>
    </recommendedName>
</protein>
<dbReference type="NCBIfam" id="NF041925">
    <property type="entry name" value="QatC"/>
    <property type="match status" value="1"/>
</dbReference>
<accession>A0A2V3PPP5</accession>
<dbReference type="Gene3D" id="3.40.50.620">
    <property type="entry name" value="HUPs"/>
    <property type="match status" value="1"/>
</dbReference>
<evidence type="ECO:0000313" key="2">
    <source>
        <dbReference type="Proteomes" id="UP000247973"/>
    </source>
</evidence>
<reference evidence="1 2" key="1">
    <citation type="submission" date="2018-03" db="EMBL/GenBank/DDBJ databases">
        <title>Genomic Encyclopedia of Archaeal and Bacterial Type Strains, Phase II (KMG-II): from individual species to whole genera.</title>
        <authorList>
            <person name="Goeker M."/>
        </authorList>
    </citation>
    <scope>NUCLEOTIDE SEQUENCE [LARGE SCALE GENOMIC DNA]</scope>
    <source>
        <strain evidence="1 2">DSM 100214</strain>
    </source>
</reference>
<name>A0A2V3PPP5_9BACT</name>
<organism evidence="1 2">
    <name type="scientific">Dysgonomonas alginatilytica</name>
    <dbReference type="NCBI Taxonomy" id="1605892"/>
    <lineage>
        <taxon>Bacteria</taxon>
        <taxon>Pseudomonadati</taxon>
        <taxon>Bacteroidota</taxon>
        <taxon>Bacteroidia</taxon>
        <taxon>Bacteroidales</taxon>
        <taxon>Dysgonomonadaceae</taxon>
        <taxon>Dysgonomonas</taxon>
    </lineage>
</organism>
<dbReference type="OrthoDB" id="9789567at2"/>
<comment type="caution">
    <text evidence="1">The sequence shown here is derived from an EMBL/GenBank/DDBJ whole genome shotgun (WGS) entry which is preliminary data.</text>
</comment>
<dbReference type="InterPro" id="IPR049676">
    <property type="entry name" value="QatC"/>
</dbReference>
<dbReference type="EMBL" id="QICL01000046">
    <property type="protein sequence ID" value="PXV58456.1"/>
    <property type="molecule type" value="Genomic_DNA"/>
</dbReference>
<dbReference type="InterPro" id="IPR014729">
    <property type="entry name" value="Rossmann-like_a/b/a_fold"/>
</dbReference>
<evidence type="ECO:0000313" key="1">
    <source>
        <dbReference type="EMBL" id="PXV58456.1"/>
    </source>
</evidence>
<sequence>MRVNVIIDNADYGRFADLQICYTDNDVNRKVPLSFLGYERVFDFTTDFTSVKFDFFLISAIVYGVDNLLSRAVYSNDGWTRDIEVEFPVNNIDIWIGKEHKLKQILDFLTGDNWLVCFRQNTQDTLYYPRPLSRRRKNPPAYVIDSIKSVSLFSGGLDSLIGVIDELEKLRDNERILLVSHFDSKSPGPNGDQNKLLTHLINKYPNKIYWVQSKLALSRKDTGGNKVTIENNYRSRSLFFIGLGCYLSPIDELIIPENGTISINYPLTPSRVSSLSTRTTHPYVLKNTQELLTELGLSTRIHNPYTFKTKGEMFLECSNFEFLQNIFQDSVSCGKRGRRQYHFDNPSEIHNCGRCMPCIYRRAALNKAGLDNENHYGNFITKVASIGNNDLPALFSYLKKNISLEKMKRDLLVNGNIDLRNLTEYAEMVLRSKQEVLQLFRDKGNRFVKTELSLR</sequence>
<dbReference type="Proteomes" id="UP000247973">
    <property type="component" value="Unassembled WGS sequence"/>
</dbReference>
<dbReference type="AlphaFoldDB" id="A0A2V3PPP5"/>
<proteinExistence type="predicted"/>
<evidence type="ECO:0008006" key="3">
    <source>
        <dbReference type="Google" id="ProtNLM"/>
    </source>
</evidence>